<evidence type="ECO:0000313" key="2">
    <source>
        <dbReference type="EMBL" id="TID16619.1"/>
    </source>
</evidence>
<dbReference type="AlphaFoldDB" id="A0A4Z1NYQ4"/>
<feature type="region of interest" description="Disordered" evidence="1">
    <location>
        <begin position="11"/>
        <end position="34"/>
    </location>
</feature>
<keyword evidence="3" id="KW-1185">Reference proteome</keyword>
<evidence type="ECO:0000256" key="1">
    <source>
        <dbReference type="SAM" id="MobiDB-lite"/>
    </source>
</evidence>
<organism evidence="2 3">
    <name type="scientific">Venturia nashicola</name>
    <dbReference type="NCBI Taxonomy" id="86259"/>
    <lineage>
        <taxon>Eukaryota</taxon>
        <taxon>Fungi</taxon>
        <taxon>Dikarya</taxon>
        <taxon>Ascomycota</taxon>
        <taxon>Pezizomycotina</taxon>
        <taxon>Dothideomycetes</taxon>
        <taxon>Pleosporomycetidae</taxon>
        <taxon>Venturiales</taxon>
        <taxon>Venturiaceae</taxon>
        <taxon>Venturia</taxon>
    </lineage>
</organism>
<feature type="compositionally biased region" description="Polar residues" evidence="1">
    <location>
        <begin position="11"/>
        <end position="27"/>
    </location>
</feature>
<name>A0A4Z1NYQ4_9PEZI</name>
<gene>
    <name evidence="2" type="ORF">E6O75_ATG11737</name>
</gene>
<dbReference type="Proteomes" id="UP000298493">
    <property type="component" value="Unassembled WGS sequence"/>
</dbReference>
<evidence type="ECO:0000313" key="3">
    <source>
        <dbReference type="Proteomes" id="UP000298493"/>
    </source>
</evidence>
<comment type="caution">
    <text evidence="2">The sequence shown here is derived from an EMBL/GenBank/DDBJ whole genome shotgun (WGS) entry which is preliminary data.</text>
</comment>
<proteinExistence type="predicted"/>
<dbReference type="EMBL" id="SNSC02000018">
    <property type="protein sequence ID" value="TID16619.1"/>
    <property type="molecule type" value="Genomic_DNA"/>
</dbReference>
<accession>A0A4Z1NYQ4</accession>
<protein>
    <submittedName>
        <fullName evidence="2">Uncharacterized protein</fullName>
    </submittedName>
</protein>
<reference evidence="2 3" key="1">
    <citation type="submission" date="2019-04" db="EMBL/GenBank/DDBJ databases">
        <title>High contiguity whole genome sequence and gene annotation resource for two Venturia nashicola isolates.</title>
        <authorList>
            <person name="Prokchorchik M."/>
            <person name="Won K."/>
            <person name="Lee Y."/>
            <person name="Choi E.D."/>
            <person name="Segonzac C."/>
            <person name="Sohn K.H."/>
        </authorList>
    </citation>
    <scope>NUCLEOTIDE SEQUENCE [LARGE SCALE GENOMIC DNA]</scope>
    <source>
        <strain evidence="2 3">PRI2</strain>
    </source>
</reference>
<sequence>MSMSNIWAIKNESQTGIRPQEMSTDGGKSNAVLGRDMPVSITTPVSLLSKQPPALMPVLARELGDTVEDQLHADMPWEVFEISQ</sequence>